<evidence type="ECO:0000256" key="8">
    <source>
        <dbReference type="ARBA" id="ARBA00060041"/>
    </source>
</evidence>
<comment type="similarity">
    <text evidence="9 10 11">Belongs to the MurJ/MviN family.</text>
</comment>
<dbReference type="PRINTS" id="PR01806">
    <property type="entry name" value="VIRFACTRMVIN"/>
</dbReference>
<dbReference type="AlphaFoldDB" id="A0AAW5QZ13"/>
<evidence type="ECO:0000256" key="6">
    <source>
        <dbReference type="ARBA" id="ARBA00022989"/>
    </source>
</evidence>
<dbReference type="NCBIfam" id="TIGR01695">
    <property type="entry name" value="murJ_mviN"/>
    <property type="match status" value="1"/>
</dbReference>
<proteinExistence type="inferred from homology"/>
<keyword evidence="5 10" id="KW-0573">Peptidoglycan synthesis</keyword>
<feature type="transmembrane region" description="Helical" evidence="10">
    <location>
        <begin position="454"/>
        <end position="474"/>
    </location>
</feature>
<protein>
    <recommendedName>
        <fullName evidence="10">Probable lipid II flippase MurJ</fullName>
    </recommendedName>
</protein>
<dbReference type="Pfam" id="PF03023">
    <property type="entry name" value="MurJ"/>
    <property type="match status" value="1"/>
</dbReference>
<evidence type="ECO:0000256" key="10">
    <source>
        <dbReference type="HAMAP-Rule" id="MF_02078"/>
    </source>
</evidence>
<sequence length="526" mass="55012">MALLRHFATVGGGTIVSRILGFARDVLTASALGTGPVADAFFVAFRLPNLFRRIFAEGAFNAAFVPLFAKALEGEGARQARRFAEESLAALLFALLVLTALAEIAMPVFMLVLAPGFVEDPGKFGLSVLLTRITFPYLTFISLVALLSGVLNALGRFAAAAFAPALLNAVLIGALLTIHAVQADGSETAGVYLAIGVFIAGVAQLLMLGWAARRAGMGLTLVRPRWTPGVKRLVALGIPGVIAGGITQINIMVGTMIASLQDRAVSFLYYADRLYQLPLGTIGIAIGIVLLPELSRRLRAGDDEAVMNGQNRALEFALTLTLPSAAALFFVPDAIIRGLFERGAFGPEDTAATAAALAAFAVGLPAFVLNKVFAPAFFAREDTRTPMYYAGINVAANIAFSLALFPAFGHVGIAAGTSIAGWINSGLLGYTLWRTGHLVPDARLKRRTLLALHATAWMSAALVATDWLLAPLAAHGSLGAIATLLILVGVGVVVFAALAVTTGVMTRADLARAFSKSETKPEAPSA</sequence>
<feature type="transmembrane region" description="Helical" evidence="10">
    <location>
        <begin position="189"/>
        <end position="212"/>
    </location>
</feature>
<feature type="transmembrane region" description="Helical" evidence="10">
    <location>
        <begin position="386"/>
        <end position="405"/>
    </location>
</feature>
<dbReference type="HAMAP" id="MF_02078">
    <property type="entry name" value="MurJ_MviN"/>
    <property type="match status" value="1"/>
</dbReference>
<keyword evidence="13" id="KW-1185">Reference proteome</keyword>
<keyword evidence="2 10" id="KW-1003">Cell membrane</keyword>
<feature type="transmembrane region" description="Helical" evidence="10">
    <location>
        <begin position="313"/>
        <end position="331"/>
    </location>
</feature>
<comment type="function">
    <text evidence="8 10 11">Involved in peptidoglycan biosynthesis. Transports lipid-linked peptidoglycan precursors from the inner to the outer leaflet of the cytoplasmic membrane.</text>
</comment>
<keyword evidence="4 10" id="KW-0133">Cell shape</keyword>
<gene>
    <name evidence="10 12" type="primary">murJ</name>
    <name evidence="12" type="ORF">MUB46_09800</name>
</gene>
<dbReference type="PANTHER" id="PTHR47019">
    <property type="entry name" value="LIPID II FLIPPASE MURJ"/>
    <property type="match status" value="1"/>
</dbReference>
<feature type="transmembrane region" description="Helical" evidence="10">
    <location>
        <begin position="161"/>
        <end position="183"/>
    </location>
</feature>
<evidence type="ECO:0000313" key="12">
    <source>
        <dbReference type="EMBL" id="MCT8972149.1"/>
    </source>
</evidence>
<evidence type="ECO:0000256" key="3">
    <source>
        <dbReference type="ARBA" id="ARBA00022692"/>
    </source>
</evidence>
<feature type="transmembrane region" description="Helical" evidence="10">
    <location>
        <begin position="480"/>
        <end position="506"/>
    </location>
</feature>
<keyword evidence="10" id="KW-0997">Cell inner membrane</keyword>
<feature type="transmembrane region" description="Helical" evidence="10">
    <location>
        <begin position="351"/>
        <end position="374"/>
    </location>
</feature>
<dbReference type="PANTHER" id="PTHR47019:SF1">
    <property type="entry name" value="LIPID II FLIPPASE MURJ"/>
    <property type="match status" value="1"/>
</dbReference>
<dbReference type="PIRSF" id="PIRSF002869">
    <property type="entry name" value="MviN"/>
    <property type="match status" value="1"/>
</dbReference>
<feature type="transmembrane region" description="Helical" evidence="10">
    <location>
        <begin position="411"/>
        <end position="433"/>
    </location>
</feature>
<evidence type="ECO:0000313" key="13">
    <source>
        <dbReference type="Proteomes" id="UP001320898"/>
    </source>
</evidence>
<keyword evidence="10 11" id="KW-0961">Cell wall biogenesis/degradation</keyword>
<dbReference type="InterPro" id="IPR004268">
    <property type="entry name" value="MurJ"/>
</dbReference>
<keyword evidence="10 11" id="KW-0813">Transport</keyword>
<evidence type="ECO:0000256" key="5">
    <source>
        <dbReference type="ARBA" id="ARBA00022984"/>
    </source>
</evidence>
<dbReference type="GO" id="GO:0008360">
    <property type="term" value="P:regulation of cell shape"/>
    <property type="evidence" value="ECO:0007669"/>
    <property type="project" value="UniProtKB-UniRule"/>
</dbReference>
<comment type="subcellular location">
    <subcellularLocation>
        <location evidence="10">Cell inner membrane</location>
        <topology evidence="10">Multi-pass membrane protein</topology>
    </subcellularLocation>
    <subcellularLocation>
        <location evidence="1">Cell membrane</location>
        <topology evidence="1">Multi-pass membrane protein</topology>
    </subcellularLocation>
</comment>
<keyword evidence="6 10" id="KW-1133">Transmembrane helix</keyword>
<dbReference type="RefSeq" id="WP_261615724.1">
    <property type="nucleotide sequence ID" value="NZ_JALIDZ010000004.1"/>
</dbReference>
<dbReference type="InterPro" id="IPR051050">
    <property type="entry name" value="Lipid_II_flippase_MurJ/MviN"/>
</dbReference>
<dbReference type="Proteomes" id="UP001320898">
    <property type="component" value="Unassembled WGS sequence"/>
</dbReference>
<comment type="pathway">
    <text evidence="10">Cell wall biogenesis; peptidoglycan biosynthesis.</text>
</comment>
<dbReference type="GO" id="GO:0015648">
    <property type="term" value="F:lipid-linked peptidoglycan transporter activity"/>
    <property type="evidence" value="ECO:0007669"/>
    <property type="project" value="UniProtKB-UniRule"/>
</dbReference>
<dbReference type="GO" id="GO:0071555">
    <property type="term" value="P:cell wall organization"/>
    <property type="evidence" value="ECO:0007669"/>
    <property type="project" value="UniProtKB-UniRule"/>
</dbReference>
<dbReference type="GO" id="GO:0034204">
    <property type="term" value="P:lipid translocation"/>
    <property type="evidence" value="ECO:0007669"/>
    <property type="project" value="TreeGrafter"/>
</dbReference>
<keyword evidence="3 10" id="KW-0812">Transmembrane</keyword>
<accession>A0AAW5QZ13</accession>
<organism evidence="12 13">
    <name type="scientific">Microbaculum marinisediminis</name>
    <dbReference type="NCBI Taxonomy" id="2931392"/>
    <lineage>
        <taxon>Bacteria</taxon>
        <taxon>Pseudomonadati</taxon>
        <taxon>Pseudomonadota</taxon>
        <taxon>Alphaproteobacteria</taxon>
        <taxon>Hyphomicrobiales</taxon>
        <taxon>Tepidamorphaceae</taxon>
        <taxon>Microbaculum</taxon>
    </lineage>
</organism>
<evidence type="ECO:0000256" key="11">
    <source>
        <dbReference type="PIRNR" id="PIRNR002869"/>
    </source>
</evidence>
<feature type="transmembrane region" description="Helical" evidence="10">
    <location>
        <begin position="233"/>
        <end position="253"/>
    </location>
</feature>
<evidence type="ECO:0000256" key="1">
    <source>
        <dbReference type="ARBA" id="ARBA00004651"/>
    </source>
</evidence>
<name>A0AAW5QZ13_9HYPH</name>
<reference evidence="12 13" key="1">
    <citation type="submission" date="2022-04" db="EMBL/GenBank/DDBJ databases">
        <authorList>
            <person name="Ye Y.-Q."/>
            <person name="Du Z.-J."/>
        </authorList>
    </citation>
    <scope>NUCLEOTIDE SEQUENCE [LARGE SCALE GENOMIC DNA]</scope>
    <source>
        <strain evidence="12 13">A6E488</strain>
    </source>
</reference>
<feature type="transmembrane region" description="Helical" evidence="10">
    <location>
        <begin position="88"/>
        <end position="114"/>
    </location>
</feature>
<evidence type="ECO:0000256" key="2">
    <source>
        <dbReference type="ARBA" id="ARBA00022475"/>
    </source>
</evidence>
<evidence type="ECO:0000256" key="4">
    <source>
        <dbReference type="ARBA" id="ARBA00022960"/>
    </source>
</evidence>
<comment type="caution">
    <text evidence="12">The sequence shown here is derived from an EMBL/GenBank/DDBJ whole genome shotgun (WGS) entry which is preliminary data.</text>
</comment>
<feature type="transmembrane region" description="Helical" evidence="10">
    <location>
        <begin position="273"/>
        <end position="292"/>
    </location>
</feature>
<evidence type="ECO:0000256" key="9">
    <source>
        <dbReference type="ARBA" id="ARBA00061532"/>
    </source>
</evidence>
<feature type="transmembrane region" description="Helical" evidence="10">
    <location>
        <begin position="134"/>
        <end position="154"/>
    </location>
</feature>
<keyword evidence="7 10" id="KW-0472">Membrane</keyword>
<dbReference type="EMBL" id="JALIDZ010000004">
    <property type="protein sequence ID" value="MCT8972149.1"/>
    <property type="molecule type" value="Genomic_DNA"/>
</dbReference>
<dbReference type="GO" id="GO:0009252">
    <property type="term" value="P:peptidoglycan biosynthetic process"/>
    <property type="evidence" value="ECO:0007669"/>
    <property type="project" value="UniProtKB-UniRule"/>
</dbReference>
<dbReference type="CDD" id="cd13123">
    <property type="entry name" value="MATE_MurJ_like"/>
    <property type="match status" value="1"/>
</dbReference>
<evidence type="ECO:0000256" key="7">
    <source>
        <dbReference type="ARBA" id="ARBA00023136"/>
    </source>
</evidence>
<dbReference type="GO" id="GO:0005886">
    <property type="term" value="C:plasma membrane"/>
    <property type="evidence" value="ECO:0007669"/>
    <property type="project" value="UniProtKB-SubCell"/>
</dbReference>